<evidence type="ECO:0000256" key="2">
    <source>
        <dbReference type="ARBA" id="ARBA00022679"/>
    </source>
</evidence>
<keyword evidence="1" id="KW-0328">Glycosyltransferase</keyword>
<keyword evidence="3" id="KW-0812">Transmembrane</keyword>
<dbReference type="InterPro" id="IPR052047">
    <property type="entry name" value="GH94_Enzymes"/>
</dbReference>
<gene>
    <name evidence="8" type="ORF">K0B96_02880</name>
</gene>
<dbReference type="InterPro" id="IPR011013">
    <property type="entry name" value="Gal_mutarotase_sf_dom"/>
</dbReference>
<dbReference type="InterPro" id="IPR012341">
    <property type="entry name" value="6hp_glycosidase-like_sf"/>
</dbReference>
<evidence type="ECO:0000259" key="5">
    <source>
        <dbReference type="Pfam" id="PF06165"/>
    </source>
</evidence>
<feature type="domain" description="Glycoside hydrolase family 65 C-terminal" evidence="4">
    <location>
        <begin position="2800"/>
        <end position="2837"/>
    </location>
</feature>
<evidence type="ECO:0000259" key="6">
    <source>
        <dbReference type="Pfam" id="PF10091"/>
    </source>
</evidence>
<feature type="domain" description="Glycosyl hydrolase 94 catalytic" evidence="7">
    <location>
        <begin position="2372"/>
        <end position="2796"/>
    </location>
</feature>
<dbReference type="CDD" id="cd11756">
    <property type="entry name" value="GH94N_ChvB_NdvB_1_like"/>
    <property type="match status" value="1"/>
</dbReference>
<proteinExistence type="predicted"/>
<dbReference type="Pfam" id="PF03633">
    <property type="entry name" value="Glyco_hydro_65C"/>
    <property type="match status" value="1"/>
</dbReference>
<dbReference type="GO" id="GO:0016757">
    <property type="term" value="F:glycosyltransferase activity"/>
    <property type="evidence" value="ECO:0007669"/>
    <property type="project" value="UniProtKB-KW"/>
</dbReference>
<dbReference type="Proteomes" id="UP000825051">
    <property type="component" value="Chromosome"/>
</dbReference>
<feature type="transmembrane region" description="Helical" evidence="3">
    <location>
        <begin position="843"/>
        <end position="863"/>
    </location>
</feature>
<dbReference type="Gene3D" id="2.70.98.40">
    <property type="entry name" value="Glycoside hydrolase, family 65, N-terminal domain"/>
    <property type="match status" value="2"/>
</dbReference>
<dbReference type="InterPro" id="IPR019282">
    <property type="entry name" value="Glycoamylase-like_cons_dom"/>
</dbReference>
<evidence type="ECO:0008006" key="10">
    <source>
        <dbReference type="Google" id="ProtNLM"/>
    </source>
</evidence>
<sequence length="2875" mass="319124">MQSLSLRWQSLMNRQARPESSQPPLRAELFSVEQLSRHARALASSHRVSSERRTNRLLARLQENDQGLRAFNRSTIAVDSGRRVTPAAEWLLDNFYLIEEQIQLAQRHLPRGYSRELPCLSNGPSAGFPRVYDIVLELIAHVDAQLDAGLLHAFVAAYQAEAPLKLGELWAIPIMLRLGLIENLHRVTSRLILARADRDLADFWVDRLQEVANQNPSHLVIAVADMAKADLPVSSSFVAEFCQRLSRQSPVLHLARSWLEQRLAESGLSIAHLIHLESQSQAADQVSVSHSISSLRALSAMDWKDFVESLSAVEAVLRTDPAGVYATMDFATRDRYRHVVESLARHGRLTETEVARSAVQLATDRARETGRDDRSAHVGYYLIDQGSAALARLAKVRWPRHAAVERAIQRFPLTFYAGGISALTILALAWYWQVAAPSGVAQWKLVGGLFIFLLAASQLAVALMNWFTTLLILPQRLPRLDYSHGLPPDLRTMVVVPTLLTDAAGVDQLIETLEIHHLSNQDKHLHFALLTDFADAAEENQPGDAALLQRARAGVDQLNQKYSAAAGDVFFLFHRPRRWNAGEGAWMGYERKRGKLAEFNAVLRGHGRDRFSVIVGATEILGGITYVITLDTDTQMPRDAARQLVGTMAHPLNRPVFDPVRGIVTKGYGILQPRVGVSLPSARRSWFVRLFAGDPGIDPYTREVSDIYQDLFHEGSFIGKGIYEVDAFERALHGRFPENTVLSHDLLESCHARSALVSDVEFYEEHPSRYNVDVGRRHRWIRGDWQIARWLLSRVPGADSRSLANPLSVLSQWKLLDNLRRSLVPVALLLLMLMPQLGAFGPLVVLVIVALPAVLSAMVSGINKPKDMPWRLHLRGMAGSSSRQLGQIFLTLAFLPYDALVSLDAVGRTLVRLLVTRRRLLEWRTAGESERARHASLAQFYVTMWIAPVVALAAIAVLLTRQRDQLALAIPWLGVWFLAPWIAWWISQPIATVAPKLSSGQLAFLRRTARQTWHFFETFVTAQENWLPPDNFQEVPVPTIASRTSPTNIGLALLANLSAVDLGYLPVGGLLRRTQETFGTLDRLERYRGHFYNWYDTRSLKPLLPLYVSSVDSGNLAGHLLTLAAGLRELPEARIFTPQIFAGLHDTAMALRELVGENAALEKLAAELDPPPETLRAAHALLERVANQATAIAASLANGADDVKVWSAALQRNCAEHLADLLWLAPWLALPTQTAGGASGGSLAHLDAAPTLRELAALDQALETSVDAGGDGAEFLRCVREAGEHARERLRVAEALAGQSEEFAAMDFSFVFNRVQDLFCTGFNVTEHRTETGFYDLLASEARLGSYVAIALGQVPQDHWFSMGRLLVASRGEPLLVSWSGSMFEYLMPLLVMPNYENTLLDHTCRAAVQQHIEYGELRGVPWGISESGYNRTDVHMNYQYRAFGVPGLGLKRGLAEDLVIAPYATVMALMVAPVAACKNLQRLATDGRVGRYGFYEAVDYTPARLPPGETSVTICSYMVHHQGMSLLALGNMLRGFPMHRRFMSCPPLKATELLLQERVPKTAAGVLAGDLHLEETRDGAGQTENVMRVFTNPNLPAPEVHLLSNGRYHVAITSAGGGYSRWRDLAVTRWREDATRDCWGTFVYLREPATGDLWSAAYQPTLRGAKEDEAIFSQARAEFRQHRHGLEIHSEISVSPEDDVELRRIKITNRTRAARVIEVTSYAEVVLAPAAADAAHPAFSNLFVQTEFVAKSSALLCTRRPRTADEKPPWLVHLVAGADGGAGDVSCETDRARFIGRNGTLVNPAALQGNAPLSNTVGSVLDPIVALRRLVSVPANEAVVIDFVLGVAETREAALAQVEKYQSPRMADRAFDLAWTHSQVTLRQLNITEGEAQLYGRLAGALIYANPARRANAGTLRSNRRGQSGLWSYGISGDVPLVLLSIGDTTKIEIVRQVIQAHAYWRAKGLAVELMILNEDVSVYRQTLHDQITGLITAGIEAQMLDQPGGIFVRRLEQIPHEDRVLLQSVARIVLDDERGTLAQQLEQHSGLDPLILALVPTRSNLPAESAPIPTRELMFANGLGGFTRDGHEYVITLRAGQTTPAPWVNVLANPTFGTVVSESGSAYTWVENAHEFRLTPWSNDPVQDTPGEALYIRDEQTGQFWSPTPGPATGATPYVIRHGFGYTVFEHTENGLVSELWVYVAMDAPVKLSVLKLRNISGRARRISLTGYWEWVLGDLRQKSLLHVQTEVDLKTGALLARNHYNTEFHDRIAFVDVNDAARTLTGDRKEFLGRNGTLARPAALKRVRLSGRVGAGLDPCGALQVTFDLADGQERETSFRLGVGRSAADVQNLIQRFRRGDASRSALEGVWGYWNRTLGAINVDTPDPAVNFMANGWLLYQTLGCRFWGRTGFYQSGGAYGFRDQLQDAMALVHAEPALTREHLLRAAAHQFREGDVQHWWHPPAGRGVRTHFSDDFLWLPFVTCRYVSSVGDTGVLDEKISFLEARPVKPEEEAYYDLPTRSEESAPLYQHCVRAIERALRFGAHGLPLMGGGDWNDGMNRVGDEGRGESVWLAFFLYDVLTQFAGVARSRNDQAFADRCLDQARQLQENIEQHAWDGAWYRRAWFDNGEPLGSHINPVCQIDSLPQSWAVISGAGNPERSREAMESVDQRLVRRDAGLIQLFDPPFDHSPLNPGYIKGYIPGVRENGGQYTHGAIWTAMAFALMGEDERAWELFALLNPVHHGGTPEEIATYKVEPYVVAADVYALPPHTGRGGWTWYTGSAGWMYRLLVETLLGVNLEGEQLRLEPRLPPGWNSYKIHYRFRQTVYHITFSRNSASSAGETSLTLDGQNIAGTTLPLRDDQHEHFAELKIGDQ</sequence>
<dbReference type="RefSeq" id="WP_220163647.1">
    <property type="nucleotide sequence ID" value="NZ_CP080507.1"/>
</dbReference>
<dbReference type="Gene3D" id="1.50.10.10">
    <property type="match status" value="1"/>
</dbReference>
<feature type="transmembrane region" description="Helical" evidence="3">
    <location>
        <begin position="445"/>
        <end position="473"/>
    </location>
</feature>
<dbReference type="InterPro" id="IPR037820">
    <property type="entry name" value="GH94N_NdvB"/>
</dbReference>
<evidence type="ECO:0000256" key="3">
    <source>
        <dbReference type="SAM" id="Phobius"/>
    </source>
</evidence>
<dbReference type="CDD" id="cd11753">
    <property type="entry name" value="GH94N_ChvB_NdvB_2_like"/>
    <property type="match status" value="1"/>
</dbReference>
<feature type="domain" description="Glycosyl hydrolase 94 supersandwich" evidence="5">
    <location>
        <begin position="1585"/>
        <end position="1865"/>
    </location>
</feature>
<dbReference type="InterPro" id="IPR010383">
    <property type="entry name" value="Glyco_hydrolase_94_b-supersand"/>
</dbReference>
<dbReference type="InterPro" id="IPR037824">
    <property type="entry name" value="GH94N_2_NdvB"/>
</dbReference>
<dbReference type="SUPFAM" id="SSF48208">
    <property type="entry name" value="Six-hairpin glycosidases"/>
    <property type="match status" value="1"/>
</dbReference>
<feature type="domain" description="Glycosyl hydrolase 94 supersandwich" evidence="5">
    <location>
        <begin position="2090"/>
        <end position="2357"/>
    </location>
</feature>
<evidence type="ECO:0000313" key="9">
    <source>
        <dbReference type="Proteomes" id="UP000825051"/>
    </source>
</evidence>
<feature type="transmembrane region" description="Helical" evidence="3">
    <location>
        <begin position="413"/>
        <end position="433"/>
    </location>
</feature>
<dbReference type="Gene3D" id="1.50.10.140">
    <property type="match status" value="2"/>
</dbReference>
<dbReference type="InterPro" id="IPR005194">
    <property type="entry name" value="Glyco_hydro_65_C"/>
</dbReference>
<dbReference type="InterPro" id="IPR033432">
    <property type="entry name" value="GH94_catalytic"/>
</dbReference>
<organism evidence="8 9">
    <name type="scientific">Horticoccus luteus</name>
    <dbReference type="NCBI Taxonomy" id="2862869"/>
    <lineage>
        <taxon>Bacteria</taxon>
        <taxon>Pseudomonadati</taxon>
        <taxon>Verrucomicrobiota</taxon>
        <taxon>Opitutia</taxon>
        <taxon>Opitutales</taxon>
        <taxon>Opitutaceae</taxon>
        <taxon>Horticoccus</taxon>
    </lineage>
</organism>
<keyword evidence="3" id="KW-0472">Membrane</keyword>
<dbReference type="PANTHER" id="PTHR37469">
    <property type="entry name" value="CELLOBIONIC ACID PHOSPHORYLASE-RELATED"/>
    <property type="match status" value="1"/>
</dbReference>
<evidence type="ECO:0000313" key="8">
    <source>
        <dbReference type="EMBL" id="QYM79579.1"/>
    </source>
</evidence>
<reference evidence="8" key="1">
    <citation type="submission" date="2021-08" db="EMBL/GenBank/DDBJ databases">
        <title>Genome of a novel bacterium of the phylum Verrucomicrobia, Oleiharenicola sp. KSB-15.</title>
        <authorList>
            <person name="Chung J.-H."/>
            <person name="Ahn J.-H."/>
            <person name="Yoon Y."/>
            <person name="Kim D.-Y."/>
            <person name="An S.-H."/>
            <person name="Park I."/>
            <person name="Yeon J."/>
        </authorList>
    </citation>
    <scope>NUCLEOTIDE SEQUENCE</scope>
    <source>
        <strain evidence="8">KSB-15</strain>
    </source>
</reference>
<accession>A0A8F9TXB4</accession>
<protein>
    <recommendedName>
        <fullName evidence="10">Cyclic beta 1-2 glucan synthetase</fullName>
    </recommendedName>
</protein>
<evidence type="ECO:0000256" key="1">
    <source>
        <dbReference type="ARBA" id="ARBA00022676"/>
    </source>
</evidence>
<evidence type="ECO:0000259" key="4">
    <source>
        <dbReference type="Pfam" id="PF03633"/>
    </source>
</evidence>
<dbReference type="SMART" id="SM01068">
    <property type="entry name" value="CBM_X"/>
    <property type="match status" value="2"/>
</dbReference>
<dbReference type="Pfam" id="PF10091">
    <property type="entry name" value="Glycoamylase"/>
    <property type="match status" value="1"/>
</dbReference>
<dbReference type="PANTHER" id="PTHR37469:SF2">
    <property type="entry name" value="CELLOBIONIC ACID PHOSPHORYLASE"/>
    <property type="match status" value="1"/>
</dbReference>
<dbReference type="Gene3D" id="2.60.420.10">
    <property type="entry name" value="Maltose phosphorylase, domain 3"/>
    <property type="match status" value="1"/>
</dbReference>
<feature type="domain" description="Glycoamylase-like" evidence="6">
    <location>
        <begin position="1357"/>
        <end position="1547"/>
    </location>
</feature>
<feature type="transmembrane region" description="Helical" evidence="3">
    <location>
        <begin position="966"/>
        <end position="986"/>
    </location>
</feature>
<dbReference type="EMBL" id="CP080507">
    <property type="protein sequence ID" value="QYM79579.1"/>
    <property type="molecule type" value="Genomic_DNA"/>
</dbReference>
<keyword evidence="9" id="KW-1185">Reference proteome</keyword>
<dbReference type="KEGG" id="ole:K0B96_02880"/>
<dbReference type="GO" id="GO:0030246">
    <property type="term" value="F:carbohydrate binding"/>
    <property type="evidence" value="ECO:0007669"/>
    <property type="project" value="InterPro"/>
</dbReference>
<dbReference type="Pfam" id="PF06165">
    <property type="entry name" value="GH94_b-supersand"/>
    <property type="match status" value="2"/>
</dbReference>
<dbReference type="InterPro" id="IPR008928">
    <property type="entry name" value="6-hairpin_glycosidase_sf"/>
</dbReference>
<dbReference type="SUPFAM" id="SSF74650">
    <property type="entry name" value="Galactose mutarotase-like"/>
    <property type="match status" value="2"/>
</dbReference>
<dbReference type="InterPro" id="IPR037018">
    <property type="entry name" value="GH65_N"/>
</dbReference>
<dbReference type="GO" id="GO:0005975">
    <property type="term" value="P:carbohydrate metabolic process"/>
    <property type="evidence" value="ECO:0007669"/>
    <property type="project" value="InterPro"/>
</dbReference>
<name>A0A8F9TXB4_9BACT</name>
<feature type="transmembrane region" description="Helical" evidence="3">
    <location>
        <begin position="938"/>
        <end position="959"/>
    </location>
</feature>
<keyword evidence="2" id="KW-0808">Transferase</keyword>
<evidence type="ECO:0000259" key="7">
    <source>
        <dbReference type="Pfam" id="PF17167"/>
    </source>
</evidence>
<keyword evidence="3" id="KW-1133">Transmembrane helix</keyword>
<feature type="transmembrane region" description="Helical" evidence="3">
    <location>
        <begin position="884"/>
        <end position="903"/>
    </location>
</feature>
<dbReference type="Pfam" id="PF17167">
    <property type="entry name" value="Glyco_hydro_94"/>
    <property type="match status" value="1"/>
</dbReference>